<gene>
    <name evidence="4" type="ORF">LY90DRAFT_668171</name>
</gene>
<dbReference type="InterPro" id="IPR002110">
    <property type="entry name" value="Ankyrin_rpt"/>
</dbReference>
<dbReference type="AlphaFoldDB" id="A0A1Y2DZR8"/>
<evidence type="ECO:0000313" key="4">
    <source>
        <dbReference type="EMBL" id="ORY64594.1"/>
    </source>
</evidence>
<evidence type="ECO:0000256" key="2">
    <source>
        <dbReference type="ARBA" id="ARBA00023043"/>
    </source>
</evidence>
<proteinExistence type="predicted"/>
<dbReference type="InterPro" id="IPR036770">
    <property type="entry name" value="Ankyrin_rpt-contain_sf"/>
</dbReference>
<accession>A0A1Y2DZR8</accession>
<comment type="caution">
    <text evidence="4">The sequence shown here is derived from an EMBL/GenBank/DDBJ whole genome shotgun (WGS) entry which is preliminary data.</text>
</comment>
<feature type="repeat" description="ANK" evidence="3">
    <location>
        <begin position="570"/>
        <end position="602"/>
    </location>
</feature>
<feature type="repeat" description="ANK" evidence="3">
    <location>
        <begin position="494"/>
        <end position="529"/>
    </location>
</feature>
<dbReference type="EMBL" id="MCOG01000054">
    <property type="protein sequence ID" value="ORY64594.1"/>
    <property type="molecule type" value="Genomic_DNA"/>
</dbReference>
<dbReference type="Pfam" id="PF12796">
    <property type="entry name" value="Ank_2"/>
    <property type="match status" value="1"/>
</dbReference>
<sequence length="731" mass="84869">MTISTIDELKNDIINRLKNRNINDLKSFIMYHNVNLKEIEKYGYDDLLYLAIKEDNPKEVINYIVKECQYDTVNYVIDSNSSTPIGLAVARSNFEVANLLYNEYNADINFGESLNKCLPFAYKNGNFSLEQLTYLLDRGYDKNGILEETIKLMVTSFHNNHIKLIWDHYIYDSSFIIKVLEKRKGRRVYSSSEWEKILSEEKQKLHITDSLYETAFENKNWEALQIFLNYDGRDQKVPIFDMIEENEIIERAIDSEDLPTIQAISNYGYALNYKTFNFEELIMKAYSKVNKDIWKLLIKSSLLSFQKKEEKLIECFNSNLRRSMILENDIPENLNIDLSMRETGTRKIKRNLNSIIEGKEEGHGIDDDNFIENDITNNIVRKEDDGLNYTIKNLSISNNTTRIPITNSNSKSYLGYDTYKRSSGLDESFLTGGEASREFMTNISPIEIIKENHYNSSFLLNMAIRWHCDPLIKYLIDGDSKFKPRIDVNVKDINGNYPLITFIRSDRFSHLNLLLYLLEKGANPNVKDGNGYSPLMLSIQKEFEMGENIQDSYVKILIEHGASVNERDANGNSLLSLAVQKNSIRMVDFFLKSGCPMNEKDASGNYPIMVAISQNQYEILVEHGANINVKDRSGTPSLIIAYDYQKMDIFKYLVEHNVTINENFTENEINSIFFRIIIDKNISSLKYIIKYGANVNCFIGSLRSTPLIKKKDIYQFLHIYMYMCFLFLNHP</sequence>
<keyword evidence="5" id="KW-1185">Reference proteome</keyword>
<dbReference type="PANTHER" id="PTHR24198">
    <property type="entry name" value="ANKYRIN REPEAT AND PROTEIN KINASE DOMAIN-CONTAINING PROTEIN"/>
    <property type="match status" value="1"/>
</dbReference>
<feature type="repeat" description="ANK" evidence="3">
    <location>
        <begin position="530"/>
        <end position="569"/>
    </location>
</feature>
<keyword evidence="2 3" id="KW-0040">ANK repeat</keyword>
<name>A0A1Y2DZR8_9FUNG</name>
<organism evidence="4 5">
    <name type="scientific">Neocallimastix californiae</name>
    <dbReference type="NCBI Taxonomy" id="1754190"/>
    <lineage>
        <taxon>Eukaryota</taxon>
        <taxon>Fungi</taxon>
        <taxon>Fungi incertae sedis</taxon>
        <taxon>Chytridiomycota</taxon>
        <taxon>Chytridiomycota incertae sedis</taxon>
        <taxon>Neocallimastigomycetes</taxon>
        <taxon>Neocallimastigales</taxon>
        <taxon>Neocallimastigaceae</taxon>
        <taxon>Neocallimastix</taxon>
    </lineage>
</organism>
<evidence type="ECO:0000256" key="1">
    <source>
        <dbReference type="ARBA" id="ARBA00022737"/>
    </source>
</evidence>
<keyword evidence="1" id="KW-0677">Repeat</keyword>
<dbReference type="Proteomes" id="UP000193920">
    <property type="component" value="Unassembled WGS sequence"/>
</dbReference>
<evidence type="ECO:0000256" key="3">
    <source>
        <dbReference type="PROSITE-ProRule" id="PRU00023"/>
    </source>
</evidence>
<dbReference type="PANTHER" id="PTHR24198:SF165">
    <property type="entry name" value="ANKYRIN REPEAT-CONTAINING PROTEIN-RELATED"/>
    <property type="match status" value="1"/>
</dbReference>
<dbReference type="OrthoDB" id="2143242at2759"/>
<reference evidence="4 5" key="1">
    <citation type="submission" date="2016-08" db="EMBL/GenBank/DDBJ databases">
        <title>A Parts List for Fungal Cellulosomes Revealed by Comparative Genomics.</title>
        <authorList>
            <consortium name="DOE Joint Genome Institute"/>
            <person name="Haitjema C.H."/>
            <person name="Gilmore S.P."/>
            <person name="Henske J.K."/>
            <person name="Solomon K.V."/>
            <person name="De Groot R."/>
            <person name="Kuo A."/>
            <person name="Mondo S.J."/>
            <person name="Salamov A.A."/>
            <person name="Labutti K."/>
            <person name="Zhao Z."/>
            <person name="Chiniquy J."/>
            <person name="Barry K."/>
            <person name="Brewer H.M."/>
            <person name="Purvine S.O."/>
            <person name="Wright A.T."/>
            <person name="Boxma B."/>
            <person name="Van Alen T."/>
            <person name="Hackstein J.H."/>
            <person name="Baker S.E."/>
            <person name="Grigoriev I.V."/>
            <person name="O'Malley M.A."/>
        </authorList>
    </citation>
    <scope>NUCLEOTIDE SEQUENCE [LARGE SCALE GENOMIC DNA]</scope>
    <source>
        <strain evidence="4 5">G1</strain>
    </source>
</reference>
<dbReference type="SMART" id="SM00248">
    <property type="entry name" value="ANK"/>
    <property type="match status" value="8"/>
</dbReference>
<dbReference type="STRING" id="1754190.A0A1Y2DZR8"/>
<dbReference type="Gene3D" id="1.25.40.20">
    <property type="entry name" value="Ankyrin repeat-containing domain"/>
    <property type="match status" value="2"/>
</dbReference>
<dbReference type="SUPFAM" id="SSF48403">
    <property type="entry name" value="Ankyrin repeat"/>
    <property type="match status" value="2"/>
</dbReference>
<dbReference type="PROSITE" id="PS50088">
    <property type="entry name" value="ANK_REPEAT"/>
    <property type="match status" value="3"/>
</dbReference>
<protein>
    <submittedName>
        <fullName evidence="4">Ankyrin</fullName>
    </submittedName>
</protein>
<evidence type="ECO:0000313" key="5">
    <source>
        <dbReference type="Proteomes" id="UP000193920"/>
    </source>
</evidence>